<dbReference type="InterPro" id="IPR012910">
    <property type="entry name" value="Plug_dom"/>
</dbReference>
<dbReference type="Gene3D" id="2.170.130.10">
    <property type="entry name" value="TonB-dependent receptor, plug domain"/>
    <property type="match status" value="1"/>
</dbReference>
<evidence type="ECO:0000259" key="13">
    <source>
        <dbReference type="Pfam" id="PF07715"/>
    </source>
</evidence>
<dbReference type="GO" id="GO:0009279">
    <property type="term" value="C:cell outer membrane"/>
    <property type="evidence" value="ECO:0007669"/>
    <property type="project" value="UniProtKB-SubCell"/>
</dbReference>
<accession>A0A1M3L6X4</accession>
<evidence type="ECO:0000259" key="12">
    <source>
        <dbReference type="Pfam" id="PF00593"/>
    </source>
</evidence>
<keyword evidence="2 10" id="KW-0813">Transport</keyword>
<feature type="domain" description="TonB-dependent receptor plug" evidence="13">
    <location>
        <begin position="126"/>
        <end position="231"/>
    </location>
</feature>
<dbReference type="STRING" id="1895771.BGO89_01715"/>
<dbReference type="GO" id="GO:0044718">
    <property type="term" value="P:siderophore transmembrane transport"/>
    <property type="evidence" value="ECO:0007669"/>
    <property type="project" value="TreeGrafter"/>
</dbReference>
<proteinExistence type="inferred from homology"/>
<evidence type="ECO:0000313" key="14">
    <source>
        <dbReference type="EMBL" id="OJX61318.1"/>
    </source>
</evidence>
<keyword evidence="5" id="KW-0732">Signal</keyword>
<dbReference type="CDD" id="cd01347">
    <property type="entry name" value="ligand_gated_channel"/>
    <property type="match status" value="1"/>
</dbReference>
<gene>
    <name evidence="14" type="ORF">BGO89_01715</name>
</gene>
<dbReference type="Gene3D" id="2.60.40.1120">
    <property type="entry name" value="Carboxypeptidase-like, regulatory domain"/>
    <property type="match status" value="1"/>
</dbReference>
<keyword evidence="3 10" id="KW-1134">Transmembrane beta strand</keyword>
<keyword evidence="6 11" id="KW-0798">TonB box</keyword>
<evidence type="ECO:0000256" key="2">
    <source>
        <dbReference type="ARBA" id="ARBA00022448"/>
    </source>
</evidence>
<dbReference type="Pfam" id="PF00593">
    <property type="entry name" value="TonB_dep_Rec_b-barrel"/>
    <property type="match status" value="1"/>
</dbReference>
<sequence>MNRLPMYRVLITVMALLYSSVLLHADLGTITGLVTDRATGDPLGGVTIRIEGTRQGAISNSNGRFHIKGLPSGNVTIAASLVGYEPTRTQVFLNRDETRDVVFTMLASPIRTNEVVVSANKRVQAVQDVPISVAVMNQADLSRRNITRLDEALGYVSGVTVAKDQVNIRGSSGFAFGVGSRTMVLMDGFPLLSGDNGDIKFDVLPVADIERVEVIKGAGSALYGTGALGGVVSLITKEATDTGELNARIYAGVYPLPKYQQWRYSDVPSIQSGADLRYARAFGQFSVNASGGIRQDQSYRDFDAGVRGFGYTKLGWQPNERTSLKLFALGAVDDKENYLYWESLARATFPPTDQKPDERLRSTKLAAALEFSQILSGTTSLVVRPGVFVTRFENTQTGTPVDSNQSTASTYNAEAQLTSMLSSTTVITAGLNARLNSVRSDVYGNQLQSVVSGYAQAEFTFVDDLIVTAGVRADREETGGRTSQLEFSPKFGMTWHASEQTTLRASVGRGFRAATIAERYARIRYGPFQVSPNENILAESSVSAEIGAHHTGVLLLPVELDIAVFDNELYDLIEPTFDFAQPGSPIVFRNVTRARVLGAEATARMMIADGLGMETGITAMLPRDLVQDNTLPFRNNIIWYSRAFWRPFDAVELQCDYRFLNRVERVDDRLKLFIADADARVPTHIVDARLVWSMNAMTKLPLKLTLGGRNVLNYAYTETVANLGPSQSVFLQLSWGQ</sequence>
<dbReference type="AlphaFoldDB" id="A0A1M3L6X4"/>
<comment type="caution">
    <text evidence="14">The sequence shown here is derived from an EMBL/GenBank/DDBJ whole genome shotgun (WGS) entry which is preliminary data.</text>
</comment>
<dbReference type="InterPro" id="IPR008969">
    <property type="entry name" value="CarboxyPept-like_regulatory"/>
</dbReference>
<dbReference type="InterPro" id="IPR039426">
    <property type="entry name" value="TonB-dep_rcpt-like"/>
</dbReference>
<reference evidence="14 15" key="1">
    <citation type="submission" date="2016-09" db="EMBL/GenBank/DDBJ databases">
        <title>Genome-resolved meta-omics ties microbial dynamics to process performance in biotechnology for thiocyanate degradation.</title>
        <authorList>
            <person name="Kantor R.S."/>
            <person name="Huddy R.J."/>
            <person name="Iyer R."/>
            <person name="Thomas B.C."/>
            <person name="Brown C.T."/>
            <person name="Anantharaman K."/>
            <person name="Tringe S."/>
            <person name="Hettich R.L."/>
            <person name="Harrison S.T."/>
            <person name="Banfield J.F."/>
        </authorList>
    </citation>
    <scope>NUCLEOTIDE SEQUENCE [LARGE SCALE GENOMIC DNA]</scope>
    <source>
        <strain evidence="14">59-99</strain>
    </source>
</reference>
<organism evidence="14 15">
    <name type="scientific">Candidatus Kapaibacterium thiocyanatum</name>
    <dbReference type="NCBI Taxonomy" id="1895771"/>
    <lineage>
        <taxon>Bacteria</taxon>
        <taxon>Pseudomonadati</taxon>
        <taxon>Candidatus Kapaibacteriota</taxon>
        <taxon>Candidatus Kapaibacteriia</taxon>
        <taxon>Candidatus Kapaibacteriales</taxon>
        <taxon>Candidatus Kapaibacteriaceae</taxon>
        <taxon>Candidatus Kapaibacterium</taxon>
    </lineage>
</organism>
<evidence type="ECO:0000256" key="11">
    <source>
        <dbReference type="RuleBase" id="RU003357"/>
    </source>
</evidence>
<dbReference type="SUPFAM" id="SSF49464">
    <property type="entry name" value="Carboxypeptidase regulatory domain-like"/>
    <property type="match status" value="1"/>
</dbReference>
<dbReference type="GO" id="GO:0015344">
    <property type="term" value="F:siderophore uptake transmembrane transporter activity"/>
    <property type="evidence" value="ECO:0007669"/>
    <property type="project" value="TreeGrafter"/>
</dbReference>
<dbReference type="Gene3D" id="2.40.170.20">
    <property type="entry name" value="TonB-dependent receptor, beta-barrel domain"/>
    <property type="match status" value="1"/>
</dbReference>
<dbReference type="Pfam" id="PF07715">
    <property type="entry name" value="Plug"/>
    <property type="match status" value="1"/>
</dbReference>
<evidence type="ECO:0000256" key="3">
    <source>
        <dbReference type="ARBA" id="ARBA00022452"/>
    </source>
</evidence>
<dbReference type="InterPro" id="IPR036942">
    <property type="entry name" value="Beta-barrel_TonB_sf"/>
</dbReference>
<evidence type="ECO:0000256" key="6">
    <source>
        <dbReference type="ARBA" id="ARBA00023077"/>
    </source>
</evidence>
<dbReference type="Proteomes" id="UP000184233">
    <property type="component" value="Unassembled WGS sequence"/>
</dbReference>
<evidence type="ECO:0000256" key="7">
    <source>
        <dbReference type="ARBA" id="ARBA00023136"/>
    </source>
</evidence>
<evidence type="ECO:0000256" key="5">
    <source>
        <dbReference type="ARBA" id="ARBA00022729"/>
    </source>
</evidence>
<evidence type="ECO:0000256" key="8">
    <source>
        <dbReference type="ARBA" id="ARBA00023170"/>
    </source>
</evidence>
<dbReference type="PANTHER" id="PTHR30069:SF29">
    <property type="entry name" value="HEMOGLOBIN AND HEMOGLOBIN-HAPTOGLOBIN-BINDING PROTEIN 1-RELATED"/>
    <property type="match status" value="1"/>
</dbReference>
<dbReference type="PROSITE" id="PS52016">
    <property type="entry name" value="TONB_DEPENDENT_REC_3"/>
    <property type="match status" value="1"/>
</dbReference>
<evidence type="ECO:0000256" key="9">
    <source>
        <dbReference type="ARBA" id="ARBA00023237"/>
    </source>
</evidence>
<keyword evidence="4 10" id="KW-0812">Transmembrane</keyword>
<dbReference type="SUPFAM" id="SSF56935">
    <property type="entry name" value="Porins"/>
    <property type="match status" value="1"/>
</dbReference>
<keyword evidence="8" id="KW-0675">Receptor</keyword>
<evidence type="ECO:0000256" key="4">
    <source>
        <dbReference type="ARBA" id="ARBA00022692"/>
    </source>
</evidence>
<dbReference type="EMBL" id="MKVH01000002">
    <property type="protein sequence ID" value="OJX61318.1"/>
    <property type="molecule type" value="Genomic_DNA"/>
</dbReference>
<evidence type="ECO:0000256" key="1">
    <source>
        <dbReference type="ARBA" id="ARBA00004571"/>
    </source>
</evidence>
<dbReference type="PANTHER" id="PTHR30069">
    <property type="entry name" value="TONB-DEPENDENT OUTER MEMBRANE RECEPTOR"/>
    <property type="match status" value="1"/>
</dbReference>
<evidence type="ECO:0008006" key="16">
    <source>
        <dbReference type="Google" id="ProtNLM"/>
    </source>
</evidence>
<name>A0A1M3L6X4_9BACT</name>
<comment type="similarity">
    <text evidence="10 11">Belongs to the TonB-dependent receptor family.</text>
</comment>
<evidence type="ECO:0000256" key="10">
    <source>
        <dbReference type="PROSITE-ProRule" id="PRU01360"/>
    </source>
</evidence>
<keyword evidence="9 10" id="KW-0998">Cell outer membrane</keyword>
<keyword evidence="7 10" id="KW-0472">Membrane</keyword>
<feature type="domain" description="TonB-dependent receptor-like beta-barrel" evidence="12">
    <location>
        <begin position="284"/>
        <end position="711"/>
    </location>
</feature>
<comment type="subcellular location">
    <subcellularLocation>
        <location evidence="1 10">Cell outer membrane</location>
        <topology evidence="1 10">Multi-pass membrane protein</topology>
    </subcellularLocation>
</comment>
<dbReference type="Pfam" id="PF13715">
    <property type="entry name" value="CarbopepD_reg_2"/>
    <property type="match status" value="1"/>
</dbReference>
<dbReference type="InterPro" id="IPR000531">
    <property type="entry name" value="Beta-barrel_TonB"/>
</dbReference>
<protein>
    <recommendedName>
        <fullName evidence="16">TonB-dependent receptor plug domain-containing protein</fullName>
    </recommendedName>
</protein>
<evidence type="ECO:0000313" key="15">
    <source>
        <dbReference type="Proteomes" id="UP000184233"/>
    </source>
</evidence>
<dbReference type="InterPro" id="IPR037066">
    <property type="entry name" value="Plug_dom_sf"/>
</dbReference>